<feature type="compositionally biased region" description="Basic and acidic residues" evidence="1">
    <location>
        <begin position="1"/>
        <end position="28"/>
    </location>
</feature>
<protein>
    <submittedName>
        <fullName evidence="2">Uncharacterized protein</fullName>
    </submittedName>
</protein>
<evidence type="ECO:0000313" key="2">
    <source>
        <dbReference type="EMBL" id="KAK2579999.1"/>
    </source>
</evidence>
<organism evidence="2 3">
    <name type="scientific">Odynerus spinipes</name>
    <dbReference type="NCBI Taxonomy" id="1348599"/>
    <lineage>
        <taxon>Eukaryota</taxon>
        <taxon>Metazoa</taxon>
        <taxon>Ecdysozoa</taxon>
        <taxon>Arthropoda</taxon>
        <taxon>Hexapoda</taxon>
        <taxon>Insecta</taxon>
        <taxon>Pterygota</taxon>
        <taxon>Neoptera</taxon>
        <taxon>Endopterygota</taxon>
        <taxon>Hymenoptera</taxon>
        <taxon>Apocrita</taxon>
        <taxon>Aculeata</taxon>
        <taxon>Vespoidea</taxon>
        <taxon>Vespidae</taxon>
        <taxon>Eumeninae</taxon>
        <taxon>Odynerus</taxon>
    </lineage>
</organism>
<accession>A0AAD9RHX9</accession>
<reference evidence="2" key="1">
    <citation type="submission" date="2021-08" db="EMBL/GenBank/DDBJ databases">
        <authorList>
            <person name="Misof B."/>
            <person name="Oliver O."/>
            <person name="Podsiadlowski L."/>
            <person name="Donath A."/>
            <person name="Peters R."/>
            <person name="Mayer C."/>
            <person name="Rust J."/>
            <person name="Gunkel S."/>
            <person name="Lesny P."/>
            <person name="Martin S."/>
            <person name="Oeyen J.P."/>
            <person name="Petersen M."/>
            <person name="Panagiotis P."/>
            <person name="Wilbrandt J."/>
            <person name="Tanja T."/>
        </authorList>
    </citation>
    <scope>NUCLEOTIDE SEQUENCE</scope>
    <source>
        <strain evidence="2">GBR_01_08_01A</strain>
        <tissue evidence="2">Thorax + abdomen</tissue>
    </source>
</reference>
<dbReference type="AlphaFoldDB" id="A0AAD9RHX9"/>
<feature type="compositionally biased region" description="Polar residues" evidence="1">
    <location>
        <begin position="30"/>
        <end position="47"/>
    </location>
</feature>
<feature type="region of interest" description="Disordered" evidence="1">
    <location>
        <begin position="1"/>
        <end position="79"/>
    </location>
</feature>
<feature type="region of interest" description="Disordered" evidence="1">
    <location>
        <begin position="116"/>
        <end position="152"/>
    </location>
</feature>
<proteinExistence type="predicted"/>
<name>A0AAD9RHX9_9HYME</name>
<gene>
    <name evidence="2" type="ORF">KPH14_010764</name>
</gene>
<sequence>MRDYNQRKWEQDPHADWNASRDIEDRYEQVQFNPRSARQQQKNFTRTNKWKKAAQPPRVESSQYAAKKESPGVSEPMYDAGPIMGSMPIEQLYGANMDHSTFSLLVERTFRDMQAVDDRLSRKMPRPHLSSQRRGGGSSSCSESGVATESRE</sequence>
<evidence type="ECO:0000313" key="3">
    <source>
        <dbReference type="Proteomes" id="UP001258017"/>
    </source>
</evidence>
<dbReference type="EMBL" id="JAIFRP010000064">
    <property type="protein sequence ID" value="KAK2579999.1"/>
    <property type="molecule type" value="Genomic_DNA"/>
</dbReference>
<reference evidence="2" key="2">
    <citation type="journal article" date="2023" name="Commun. Biol.">
        <title>Intrasexual cuticular hydrocarbon dimorphism in a wasp sheds light on hydrocarbon biosynthesis genes in Hymenoptera.</title>
        <authorList>
            <person name="Moris V.C."/>
            <person name="Podsiadlowski L."/>
            <person name="Martin S."/>
            <person name="Oeyen J.P."/>
            <person name="Donath A."/>
            <person name="Petersen M."/>
            <person name="Wilbrandt J."/>
            <person name="Misof B."/>
            <person name="Liedtke D."/>
            <person name="Thamm M."/>
            <person name="Scheiner R."/>
            <person name="Schmitt T."/>
            <person name="Niehuis O."/>
        </authorList>
    </citation>
    <scope>NUCLEOTIDE SEQUENCE</scope>
    <source>
        <strain evidence="2">GBR_01_08_01A</strain>
    </source>
</reference>
<keyword evidence="3" id="KW-1185">Reference proteome</keyword>
<comment type="caution">
    <text evidence="2">The sequence shown here is derived from an EMBL/GenBank/DDBJ whole genome shotgun (WGS) entry which is preliminary data.</text>
</comment>
<evidence type="ECO:0000256" key="1">
    <source>
        <dbReference type="SAM" id="MobiDB-lite"/>
    </source>
</evidence>
<dbReference type="Proteomes" id="UP001258017">
    <property type="component" value="Unassembled WGS sequence"/>
</dbReference>